<dbReference type="EMBL" id="BAAAZW010000007">
    <property type="protein sequence ID" value="GAA3964167.1"/>
    <property type="molecule type" value="Genomic_DNA"/>
</dbReference>
<accession>A0ABP7PEH1</accession>
<dbReference type="RefSeq" id="WP_344784383.1">
    <property type="nucleotide sequence ID" value="NZ_BAAAZW010000007.1"/>
</dbReference>
<feature type="domain" description="Mce/MlaD" evidence="2">
    <location>
        <begin position="42"/>
        <end position="115"/>
    </location>
</feature>
<proteinExistence type="predicted"/>
<feature type="chain" id="PRO_5047243021" evidence="1">
    <location>
        <begin position="27"/>
        <end position="368"/>
    </location>
</feature>
<sequence length="368" mass="38646">MLTTSRWRRTLAATALTAVTAVGLSACSLVPTGLKTVTGASETYTAYFDSVAGLYEGNDVAVLGMPVGRVTSLEPQGTRVKVELAVDSDIDIPKDATAAIVNTSIVTTRHIELTPVYTGGDKLAAGGTLAHTASPVEIGTLFDTIDSLVDNLKGEEGGERPIADLVDIASGVADGNGERLRDALAALEKAGSLTSSNADGIGEIIKSISELSSTLTANYPKMLAFSDSVTQVSEMLGDQSPGLQATLTNVNRTLENTAEFMQGNSGNISSSMTGLASLASNLSDYSRQLVDTIDMGPLLFQNLANSISAEQGAWRAQVLLDKSLIDTEMLTRFCEAVNLRKNGCRTGQLNQFGPDLGVYSTLLELSKR</sequence>
<evidence type="ECO:0000313" key="5">
    <source>
        <dbReference type="Proteomes" id="UP001418444"/>
    </source>
</evidence>
<dbReference type="Pfam" id="PF11887">
    <property type="entry name" value="Mce4_CUP1"/>
    <property type="match status" value="1"/>
</dbReference>
<evidence type="ECO:0000256" key="1">
    <source>
        <dbReference type="SAM" id="SignalP"/>
    </source>
</evidence>
<dbReference type="PROSITE" id="PS51257">
    <property type="entry name" value="PROKAR_LIPOPROTEIN"/>
    <property type="match status" value="1"/>
</dbReference>
<dbReference type="InterPro" id="IPR005693">
    <property type="entry name" value="Mce"/>
</dbReference>
<feature type="domain" description="Mammalian cell entry C-terminal" evidence="3">
    <location>
        <begin position="121"/>
        <end position="294"/>
    </location>
</feature>
<keyword evidence="5" id="KW-1185">Reference proteome</keyword>
<protein>
    <submittedName>
        <fullName evidence="4">MCE family protein</fullName>
    </submittedName>
</protein>
<feature type="signal peptide" evidence="1">
    <location>
        <begin position="1"/>
        <end position="26"/>
    </location>
</feature>
<dbReference type="InterPro" id="IPR052336">
    <property type="entry name" value="MlaD_Phospholipid_Transporter"/>
</dbReference>
<dbReference type="Pfam" id="PF02470">
    <property type="entry name" value="MlaD"/>
    <property type="match status" value="1"/>
</dbReference>
<evidence type="ECO:0000313" key="4">
    <source>
        <dbReference type="EMBL" id="GAA3964167.1"/>
    </source>
</evidence>
<organism evidence="4 5">
    <name type="scientific">Gordonia caeni</name>
    <dbReference type="NCBI Taxonomy" id="1007097"/>
    <lineage>
        <taxon>Bacteria</taxon>
        <taxon>Bacillati</taxon>
        <taxon>Actinomycetota</taxon>
        <taxon>Actinomycetes</taxon>
        <taxon>Mycobacteriales</taxon>
        <taxon>Gordoniaceae</taxon>
        <taxon>Gordonia</taxon>
    </lineage>
</organism>
<dbReference type="PANTHER" id="PTHR33371">
    <property type="entry name" value="INTERMEMBRANE PHOSPHOLIPID TRANSPORT SYSTEM BINDING PROTEIN MLAD-RELATED"/>
    <property type="match status" value="1"/>
</dbReference>
<dbReference type="InterPro" id="IPR003399">
    <property type="entry name" value="Mce/MlaD"/>
</dbReference>
<dbReference type="InterPro" id="IPR024516">
    <property type="entry name" value="Mce_C"/>
</dbReference>
<dbReference type="PANTHER" id="PTHR33371:SF4">
    <property type="entry name" value="INTERMEMBRANE PHOSPHOLIPID TRANSPORT SYSTEM BINDING PROTEIN MLAD"/>
    <property type="match status" value="1"/>
</dbReference>
<evidence type="ECO:0000259" key="3">
    <source>
        <dbReference type="Pfam" id="PF11887"/>
    </source>
</evidence>
<evidence type="ECO:0000259" key="2">
    <source>
        <dbReference type="Pfam" id="PF02470"/>
    </source>
</evidence>
<dbReference type="NCBIfam" id="TIGR00996">
    <property type="entry name" value="Mtu_fam_mce"/>
    <property type="match status" value="1"/>
</dbReference>
<dbReference type="Proteomes" id="UP001418444">
    <property type="component" value="Unassembled WGS sequence"/>
</dbReference>
<gene>
    <name evidence="4" type="ORF">GCM10022231_25860</name>
</gene>
<keyword evidence="1" id="KW-0732">Signal</keyword>
<comment type="caution">
    <text evidence="4">The sequence shown here is derived from an EMBL/GenBank/DDBJ whole genome shotgun (WGS) entry which is preliminary data.</text>
</comment>
<reference evidence="5" key="1">
    <citation type="journal article" date="2019" name="Int. J. Syst. Evol. Microbiol.">
        <title>The Global Catalogue of Microorganisms (GCM) 10K type strain sequencing project: providing services to taxonomists for standard genome sequencing and annotation.</title>
        <authorList>
            <consortium name="The Broad Institute Genomics Platform"/>
            <consortium name="The Broad Institute Genome Sequencing Center for Infectious Disease"/>
            <person name="Wu L."/>
            <person name="Ma J."/>
        </authorList>
    </citation>
    <scope>NUCLEOTIDE SEQUENCE [LARGE SCALE GENOMIC DNA]</scope>
    <source>
        <strain evidence="5">JCM 16923</strain>
    </source>
</reference>
<name>A0ABP7PEH1_9ACTN</name>